<gene>
    <name evidence="4" type="ORF">NM686_008275</name>
</gene>
<name>A0ABY7GPQ2_9GAMM</name>
<dbReference type="EC" id="2.7.7.65" evidence="1"/>
<accession>A0ABY7GPQ2</accession>
<dbReference type="PANTHER" id="PTHR45138:SF9">
    <property type="entry name" value="DIGUANYLATE CYCLASE DGCM-RELATED"/>
    <property type="match status" value="1"/>
</dbReference>
<evidence type="ECO:0000256" key="2">
    <source>
        <dbReference type="ARBA" id="ARBA00034247"/>
    </source>
</evidence>
<dbReference type="SMART" id="SM00267">
    <property type="entry name" value="GGDEF"/>
    <property type="match status" value="1"/>
</dbReference>
<evidence type="ECO:0000259" key="3">
    <source>
        <dbReference type="PROSITE" id="PS50887"/>
    </source>
</evidence>
<proteinExistence type="predicted"/>
<dbReference type="Proteomes" id="UP001162780">
    <property type="component" value="Chromosome"/>
</dbReference>
<evidence type="ECO:0000313" key="5">
    <source>
        <dbReference type="Proteomes" id="UP001162780"/>
    </source>
</evidence>
<keyword evidence="5" id="KW-1185">Reference proteome</keyword>
<feature type="domain" description="GGDEF" evidence="3">
    <location>
        <begin position="255"/>
        <end position="394"/>
    </location>
</feature>
<organism evidence="4 5">
    <name type="scientific">Methylomonas rapida</name>
    <dbReference type="NCBI Taxonomy" id="2963939"/>
    <lineage>
        <taxon>Bacteria</taxon>
        <taxon>Pseudomonadati</taxon>
        <taxon>Pseudomonadota</taxon>
        <taxon>Gammaproteobacteria</taxon>
        <taxon>Methylococcales</taxon>
        <taxon>Methylococcaceae</taxon>
        <taxon>Methylomonas</taxon>
    </lineage>
</organism>
<dbReference type="InterPro" id="IPR003018">
    <property type="entry name" value="GAF"/>
</dbReference>
<sequence length="409" mass="45805">MMQSVKKGDIRKWAGAGVQDLIVDLVNALSAVKSLAEISCEIADEKTLIRQALAGLLRNQDMERCSFFVADHEGTLTNVTGLSIVDLPDAEHAWATRPMQFRLGEGIIGHAASTRTMQYCENCFEDRRFAKVADQAHMPGSIVCAPVCTLHNVLIGVLNVSHPQAHFFTDWHMRLLDVYANVLGQLITNRRLFQQMEMEIASRTAELERLVNETRRLKDHYANLSMHDQLTGLHNRRYFYDQVELALAQHKRYGQPFCLLVMDIDHFKSINDLYGHGFGDQVLITVADTLKTQVRSADILVRFGGEEFIILFTNTSCENGRVLAERIRGQVKALGWPVEAENVRVSLSIGLYCALPNSADADQQLDIDAIIHRADSALYAAKAKGRDRVEVFDTSPPHNGDCSAKREPS</sequence>
<dbReference type="SUPFAM" id="SSF55073">
    <property type="entry name" value="Nucleotide cyclase"/>
    <property type="match status" value="1"/>
</dbReference>
<dbReference type="RefSeq" id="WP_269022723.1">
    <property type="nucleotide sequence ID" value="NZ_CP113517.1"/>
</dbReference>
<comment type="catalytic activity">
    <reaction evidence="2">
        <text>2 GTP = 3',3'-c-di-GMP + 2 diphosphate</text>
        <dbReference type="Rhea" id="RHEA:24898"/>
        <dbReference type="ChEBI" id="CHEBI:33019"/>
        <dbReference type="ChEBI" id="CHEBI:37565"/>
        <dbReference type="ChEBI" id="CHEBI:58805"/>
        <dbReference type="EC" id="2.7.7.65"/>
    </reaction>
</comment>
<dbReference type="InterPro" id="IPR029787">
    <property type="entry name" value="Nucleotide_cyclase"/>
</dbReference>
<dbReference type="Pfam" id="PF13185">
    <property type="entry name" value="GAF_2"/>
    <property type="match status" value="1"/>
</dbReference>
<dbReference type="Gene3D" id="3.30.450.40">
    <property type="match status" value="1"/>
</dbReference>
<dbReference type="SUPFAM" id="SSF55781">
    <property type="entry name" value="GAF domain-like"/>
    <property type="match status" value="1"/>
</dbReference>
<dbReference type="CDD" id="cd01949">
    <property type="entry name" value="GGDEF"/>
    <property type="match status" value="1"/>
</dbReference>
<dbReference type="NCBIfam" id="TIGR00254">
    <property type="entry name" value="GGDEF"/>
    <property type="match status" value="1"/>
</dbReference>
<evidence type="ECO:0000313" key="4">
    <source>
        <dbReference type="EMBL" id="WAR46497.1"/>
    </source>
</evidence>
<dbReference type="InterPro" id="IPR043128">
    <property type="entry name" value="Rev_trsase/Diguanyl_cyclase"/>
</dbReference>
<dbReference type="Pfam" id="PF00990">
    <property type="entry name" value="GGDEF"/>
    <property type="match status" value="1"/>
</dbReference>
<dbReference type="InterPro" id="IPR050469">
    <property type="entry name" value="Diguanylate_Cyclase"/>
</dbReference>
<protein>
    <recommendedName>
        <fullName evidence="1">diguanylate cyclase</fullName>
        <ecNumber evidence="1">2.7.7.65</ecNumber>
    </recommendedName>
</protein>
<dbReference type="PROSITE" id="PS50887">
    <property type="entry name" value="GGDEF"/>
    <property type="match status" value="1"/>
</dbReference>
<dbReference type="InterPro" id="IPR000160">
    <property type="entry name" value="GGDEF_dom"/>
</dbReference>
<reference evidence="4" key="1">
    <citation type="submission" date="2022-11" db="EMBL/GenBank/DDBJ databases">
        <title>Methylomonas rapida sp. nov., Carotenoid-Producing Obligate Methanotrophs with High Growth Characteristics and Biotechnological Potential.</title>
        <authorList>
            <person name="Tikhonova E.N."/>
            <person name="Suleimanov R.Z."/>
            <person name="Miroshnikov K."/>
            <person name="Oshkin I.Y."/>
            <person name="Belova S.E."/>
            <person name="Danilova O.V."/>
            <person name="Ashikhmin A."/>
            <person name="Konopkin A."/>
            <person name="But S.Y."/>
            <person name="Khmelenina V.N."/>
            <person name="Kuznetsov N."/>
            <person name="Pimenov N.V."/>
            <person name="Dedysh S.N."/>
        </authorList>
    </citation>
    <scope>NUCLEOTIDE SEQUENCE</scope>
    <source>
        <strain evidence="4">MP1</strain>
    </source>
</reference>
<dbReference type="EMBL" id="CP113517">
    <property type="protein sequence ID" value="WAR46497.1"/>
    <property type="molecule type" value="Genomic_DNA"/>
</dbReference>
<evidence type="ECO:0000256" key="1">
    <source>
        <dbReference type="ARBA" id="ARBA00012528"/>
    </source>
</evidence>
<dbReference type="PANTHER" id="PTHR45138">
    <property type="entry name" value="REGULATORY COMPONENTS OF SENSORY TRANSDUCTION SYSTEM"/>
    <property type="match status" value="1"/>
</dbReference>
<dbReference type="Gene3D" id="3.30.70.270">
    <property type="match status" value="1"/>
</dbReference>
<dbReference type="InterPro" id="IPR029016">
    <property type="entry name" value="GAF-like_dom_sf"/>
</dbReference>
<dbReference type="SMART" id="SM00065">
    <property type="entry name" value="GAF"/>
    <property type="match status" value="1"/>
</dbReference>